<keyword evidence="3" id="KW-1185">Reference proteome</keyword>
<evidence type="ECO:0000256" key="1">
    <source>
        <dbReference type="SAM" id="Phobius"/>
    </source>
</evidence>
<evidence type="ECO:0000313" key="3">
    <source>
        <dbReference type="Proteomes" id="UP000601435"/>
    </source>
</evidence>
<protein>
    <submittedName>
        <fullName evidence="2">Uncharacterized protein</fullName>
    </submittedName>
</protein>
<dbReference type="Proteomes" id="UP000601435">
    <property type="component" value="Unassembled WGS sequence"/>
</dbReference>
<dbReference type="EMBL" id="CAJNJA010012283">
    <property type="protein sequence ID" value="CAE7293212.1"/>
    <property type="molecule type" value="Genomic_DNA"/>
</dbReference>
<evidence type="ECO:0000313" key="2">
    <source>
        <dbReference type="EMBL" id="CAE7293212.1"/>
    </source>
</evidence>
<comment type="caution">
    <text evidence="2">The sequence shown here is derived from an EMBL/GenBank/DDBJ whole genome shotgun (WGS) entry which is preliminary data.</text>
</comment>
<dbReference type="OrthoDB" id="201504at2759"/>
<feature type="transmembrane region" description="Helical" evidence="1">
    <location>
        <begin position="61"/>
        <end position="81"/>
    </location>
</feature>
<proteinExistence type="predicted"/>
<keyword evidence="1" id="KW-0812">Transmembrane</keyword>
<reference evidence="2" key="1">
    <citation type="submission" date="2021-02" db="EMBL/GenBank/DDBJ databases">
        <authorList>
            <person name="Dougan E. K."/>
            <person name="Rhodes N."/>
            <person name="Thang M."/>
            <person name="Chan C."/>
        </authorList>
    </citation>
    <scope>NUCLEOTIDE SEQUENCE</scope>
</reference>
<organism evidence="2 3">
    <name type="scientific">Symbiodinium necroappetens</name>
    <dbReference type="NCBI Taxonomy" id="1628268"/>
    <lineage>
        <taxon>Eukaryota</taxon>
        <taxon>Sar</taxon>
        <taxon>Alveolata</taxon>
        <taxon>Dinophyceae</taxon>
        <taxon>Suessiales</taxon>
        <taxon>Symbiodiniaceae</taxon>
        <taxon>Symbiodinium</taxon>
    </lineage>
</organism>
<feature type="transmembrane region" description="Helical" evidence="1">
    <location>
        <begin position="87"/>
        <end position="105"/>
    </location>
</feature>
<feature type="non-terminal residue" evidence="2">
    <location>
        <position position="1"/>
    </location>
</feature>
<name>A0A812N7J6_9DINO</name>
<dbReference type="AlphaFoldDB" id="A0A812N7J6"/>
<accession>A0A812N7J6</accession>
<keyword evidence="1" id="KW-1133">Transmembrane helix</keyword>
<sequence>MIVERLRALSRRAAVVAFSTTTSQLAPKFSGAPLATAGLIFGAANAAGFGISVATGWHYHLDLIGTGIFSAAALALVGQPGDLRQNASAACISVWAIKLAAFLFYRVLQTRHDARLDDQLATTKG</sequence>
<dbReference type="Pfam" id="PF06966">
    <property type="entry name" value="DUF1295"/>
    <property type="match status" value="1"/>
</dbReference>
<keyword evidence="1" id="KW-0472">Membrane</keyword>
<dbReference type="InterPro" id="IPR010721">
    <property type="entry name" value="UstE-like"/>
</dbReference>
<feature type="transmembrane region" description="Helical" evidence="1">
    <location>
        <begin position="35"/>
        <end position="54"/>
    </location>
</feature>
<gene>
    <name evidence="2" type="ORF">SNEC2469_LOCUS7185</name>
</gene>